<evidence type="ECO:0000313" key="4">
    <source>
        <dbReference type="EMBL" id="GIE00226.1"/>
    </source>
</evidence>
<dbReference type="PRINTS" id="PR01438">
    <property type="entry name" value="UNVRSLSTRESS"/>
</dbReference>
<reference evidence="4 5" key="1">
    <citation type="submission" date="2021-01" db="EMBL/GenBank/DDBJ databases">
        <title>Whole genome shotgun sequence of Actinoplanes durhamensis NBRC 14914.</title>
        <authorList>
            <person name="Komaki H."/>
            <person name="Tamura T."/>
        </authorList>
    </citation>
    <scope>NUCLEOTIDE SEQUENCE [LARGE SCALE GENOMIC DNA]</scope>
    <source>
        <strain evidence="4 5">NBRC 14914</strain>
    </source>
</reference>
<feature type="domain" description="UspA" evidence="3">
    <location>
        <begin position="248"/>
        <end position="308"/>
    </location>
</feature>
<dbReference type="EMBL" id="BOML01000013">
    <property type="protein sequence ID" value="GIE00226.1"/>
    <property type="molecule type" value="Genomic_DNA"/>
</dbReference>
<dbReference type="Proteomes" id="UP000637628">
    <property type="component" value="Unassembled WGS sequence"/>
</dbReference>
<proteinExistence type="inferred from homology"/>
<dbReference type="PANTHER" id="PTHR46268:SF6">
    <property type="entry name" value="UNIVERSAL STRESS PROTEIN UP12"/>
    <property type="match status" value="1"/>
</dbReference>
<feature type="domain" description="UspA" evidence="3">
    <location>
        <begin position="66"/>
        <end position="189"/>
    </location>
</feature>
<evidence type="ECO:0000256" key="2">
    <source>
        <dbReference type="SAM" id="MobiDB-lite"/>
    </source>
</evidence>
<sequence length="309" mass="32362">MSHLEKSRTQREARRDHADRDHAARYSEAVGRFLGVAGHRSEEPARPTFAAATPAAVTAVTAVGVVLAAVDDSPAGYTTADHAALEAELRGWGLLLVHVQRTGGVRTPARDDGARLLDRLTERVQAYSPTVAVTSRLLVGWAAPLLLAEARDAGLVVVGHRHGAAGAMFGVSVGDRVAAAHTGVVLVVRVPGRPAGPGFSPRPIVVGADRDDSPAVRFARREAELRGTDLVILRAGTTPRAERVETAGRIRVYRRFVVEEPGPALIAASTEAAALVVGRHGPGRTPAGPIGSVTRSVVQHAQGPVFLVG</sequence>
<dbReference type="SUPFAM" id="SSF52402">
    <property type="entry name" value="Adenine nucleotide alpha hydrolases-like"/>
    <property type="match status" value="2"/>
</dbReference>
<dbReference type="Gene3D" id="3.40.50.12370">
    <property type="match status" value="1"/>
</dbReference>
<comment type="caution">
    <text evidence="4">The sequence shown here is derived from an EMBL/GenBank/DDBJ whole genome shotgun (WGS) entry which is preliminary data.</text>
</comment>
<dbReference type="RefSeq" id="WP_203725854.1">
    <property type="nucleotide sequence ID" value="NZ_BAAATX010000002.1"/>
</dbReference>
<gene>
    <name evidence="4" type="ORF">Adu01nite_15760</name>
</gene>
<keyword evidence="5" id="KW-1185">Reference proteome</keyword>
<evidence type="ECO:0000259" key="3">
    <source>
        <dbReference type="Pfam" id="PF00582"/>
    </source>
</evidence>
<dbReference type="InterPro" id="IPR006015">
    <property type="entry name" value="Universal_stress_UspA"/>
</dbReference>
<dbReference type="InterPro" id="IPR006016">
    <property type="entry name" value="UspA"/>
</dbReference>
<feature type="region of interest" description="Disordered" evidence="2">
    <location>
        <begin position="1"/>
        <end position="22"/>
    </location>
</feature>
<evidence type="ECO:0000313" key="5">
    <source>
        <dbReference type="Proteomes" id="UP000637628"/>
    </source>
</evidence>
<comment type="similarity">
    <text evidence="1">Belongs to the universal stress protein A family.</text>
</comment>
<dbReference type="Pfam" id="PF00582">
    <property type="entry name" value="Usp"/>
    <property type="match status" value="2"/>
</dbReference>
<protein>
    <submittedName>
        <fullName evidence="4">Universal stress protein UspA</fullName>
    </submittedName>
</protein>
<name>A0ABQ3YRM1_9ACTN</name>
<organism evidence="4 5">
    <name type="scientific">Paractinoplanes durhamensis</name>
    <dbReference type="NCBI Taxonomy" id="113563"/>
    <lineage>
        <taxon>Bacteria</taxon>
        <taxon>Bacillati</taxon>
        <taxon>Actinomycetota</taxon>
        <taxon>Actinomycetes</taxon>
        <taxon>Micromonosporales</taxon>
        <taxon>Micromonosporaceae</taxon>
        <taxon>Paractinoplanes</taxon>
    </lineage>
</organism>
<dbReference type="PANTHER" id="PTHR46268">
    <property type="entry name" value="STRESS RESPONSE PROTEIN NHAX"/>
    <property type="match status" value="1"/>
</dbReference>
<accession>A0ABQ3YRM1</accession>
<evidence type="ECO:0000256" key="1">
    <source>
        <dbReference type="ARBA" id="ARBA00008791"/>
    </source>
</evidence>